<dbReference type="PROSITE" id="PS00894">
    <property type="entry name" value="HTH_DEOR_1"/>
    <property type="match status" value="1"/>
</dbReference>
<dbReference type="GO" id="GO:0003677">
    <property type="term" value="F:DNA binding"/>
    <property type="evidence" value="ECO:0007669"/>
    <property type="project" value="UniProtKB-KW"/>
</dbReference>
<dbReference type="InterPro" id="IPR051534">
    <property type="entry name" value="CBASS_pafABC_assoc_protein"/>
</dbReference>
<feature type="domain" description="HTH deoR-type" evidence="4">
    <location>
        <begin position="4"/>
        <end position="62"/>
    </location>
</feature>
<gene>
    <name evidence="5" type="ORF">HD596_000698</name>
</gene>
<dbReference type="Pfam" id="PF13280">
    <property type="entry name" value="WYL"/>
    <property type="match status" value="1"/>
</dbReference>
<keyword evidence="6" id="KW-1185">Reference proteome</keyword>
<dbReference type="PROSITE" id="PS51000">
    <property type="entry name" value="HTH_DEOR_2"/>
    <property type="match status" value="1"/>
</dbReference>
<sequence>MPDPSKRMLELLSLLRDGRAWQAAELAEALRTSPRTLRRDIERLRDLGYPVSSVRGPGGGYQLLAGRAMPPLVLTDDEAVATVVGLRFAALSRADGSAAAADSALRKLGQALPPRLRHRIEALSASTEAVSRVARPLDLRTVQLLGTAAHAHQDVRFHYTSRAGRGTERRVQPYRQVLFGGHWYLLGWDADRQDWRTFRLDRIDRLAVPGTTFIPHEPPSGEAVVFPQGSPCHGVVRFAAPLAHVSGRLMAQAGSLEAIDDDTCRYVTAADSWEWLAVMLAAVGVPYTIEGPLELVACSRQLAERIAAATRQSPGVDSSESRRRS</sequence>
<proteinExistence type="predicted"/>
<evidence type="ECO:0000256" key="2">
    <source>
        <dbReference type="ARBA" id="ARBA00023125"/>
    </source>
</evidence>
<dbReference type="InterPro" id="IPR018356">
    <property type="entry name" value="Tscrpt_reg_HTH_DeoR_CS"/>
</dbReference>
<dbReference type="Proteomes" id="UP000579153">
    <property type="component" value="Unassembled WGS sequence"/>
</dbReference>
<dbReference type="InterPro" id="IPR013196">
    <property type="entry name" value="HTH_11"/>
</dbReference>
<evidence type="ECO:0000259" key="4">
    <source>
        <dbReference type="PROSITE" id="PS51000"/>
    </source>
</evidence>
<keyword evidence="1" id="KW-0805">Transcription regulation</keyword>
<dbReference type="PANTHER" id="PTHR34580:SF3">
    <property type="entry name" value="PROTEIN PAFB"/>
    <property type="match status" value="1"/>
</dbReference>
<accession>A0A7W9FYJ2</accession>
<dbReference type="InterPro" id="IPR026881">
    <property type="entry name" value="WYL_dom"/>
</dbReference>
<evidence type="ECO:0000256" key="3">
    <source>
        <dbReference type="ARBA" id="ARBA00023163"/>
    </source>
</evidence>
<dbReference type="Gene3D" id="1.10.10.10">
    <property type="entry name" value="Winged helix-like DNA-binding domain superfamily/Winged helix DNA-binding domain"/>
    <property type="match status" value="1"/>
</dbReference>
<evidence type="ECO:0000313" key="6">
    <source>
        <dbReference type="Proteomes" id="UP000579153"/>
    </source>
</evidence>
<comment type="caution">
    <text evidence="5">The sequence shown here is derived from an EMBL/GenBank/DDBJ whole genome shotgun (WGS) entry which is preliminary data.</text>
</comment>
<dbReference type="GO" id="GO:0003700">
    <property type="term" value="F:DNA-binding transcription factor activity"/>
    <property type="evidence" value="ECO:0007669"/>
    <property type="project" value="InterPro"/>
</dbReference>
<keyword evidence="2 5" id="KW-0238">DNA-binding</keyword>
<dbReference type="AlphaFoldDB" id="A0A7W9FYJ2"/>
<dbReference type="PROSITE" id="PS52050">
    <property type="entry name" value="WYL"/>
    <property type="match status" value="1"/>
</dbReference>
<dbReference type="InterPro" id="IPR001034">
    <property type="entry name" value="DeoR_HTH"/>
</dbReference>
<dbReference type="InterPro" id="IPR036388">
    <property type="entry name" value="WH-like_DNA-bd_sf"/>
</dbReference>
<dbReference type="Pfam" id="PF08279">
    <property type="entry name" value="HTH_11"/>
    <property type="match status" value="1"/>
</dbReference>
<name>A0A7W9FYJ2_9ACTN</name>
<evidence type="ECO:0000313" key="5">
    <source>
        <dbReference type="EMBL" id="MBB5773942.1"/>
    </source>
</evidence>
<dbReference type="RefSeq" id="WP_313042542.1">
    <property type="nucleotide sequence ID" value="NZ_JACHMB010000001.1"/>
</dbReference>
<dbReference type="InterPro" id="IPR036390">
    <property type="entry name" value="WH_DNA-bd_sf"/>
</dbReference>
<evidence type="ECO:0000256" key="1">
    <source>
        <dbReference type="ARBA" id="ARBA00023015"/>
    </source>
</evidence>
<reference evidence="5 6" key="1">
    <citation type="submission" date="2020-08" db="EMBL/GenBank/DDBJ databases">
        <title>Sequencing the genomes of 1000 actinobacteria strains.</title>
        <authorList>
            <person name="Klenk H.-P."/>
        </authorList>
    </citation>
    <scope>NUCLEOTIDE SEQUENCE [LARGE SCALE GENOMIC DNA]</scope>
    <source>
        <strain evidence="5 6">DSM 45507</strain>
    </source>
</reference>
<dbReference type="EMBL" id="JACHMB010000001">
    <property type="protein sequence ID" value="MBB5773942.1"/>
    <property type="molecule type" value="Genomic_DNA"/>
</dbReference>
<dbReference type="PANTHER" id="PTHR34580">
    <property type="match status" value="1"/>
</dbReference>
<keyword evidence="3" id="KW-0804">Transcription</keyword>
<organism evidence="5 6">
    <name type="scientific">Nonomuraea jabiensis</name>
    <dbReference type="NCBI Taxonomy" id="882448"/>
    <lineage>
        <taxon>Bacteria</taxon>
        <taxon>Bacillati</taxon>
        <taxon>Actinomycetota</taxon>
        <taxon>Actinomycetes</taxon>
        <taxon>Streptosporangiales</taxon>
        <taxon>Streptosporangiaceae</taxon>
        <taxon>Nonomuraea</taxon>
    </lineage>
</organism>
<dbReference type="InterPro" id="IPR028349">
    <property type="entry name" value="PafC-like"/>
</dbReference>
<dbReference type="SUPFAM" id="SSF46785">
    <property type="entry name" value="Winged helix' DNA-binding domain"/>
    <property type="match status" value="1"/>
</dbReference>
<dbReference type="PIRSF" id="PIRSF016838">
    <property type="entry name" value="PafC"/>
    <property type="match status" value="1"/>
</dbReference>
<protein>
    <submittedName>
        <fullName evidence="5">Putative DNA-binding transcriptional regulator YafY</fullName>
    </submittedName>
</protein>